<reference evidence="2 3" key="1">
    <citation type="submission" date="2024-10" db="EMBL/GenBank/DDBJ databases">
        <authorList>
            <person name="Topkara A.R."/>
            <person name="Saygin H."/>
        </authorList>
    </citation>
    <scope>NUCLEOTIDE SEQUENCE [LARGE SCALE GENOMIC DNA]</scope>
    <source>
        <strain evidence="2 3">M3C6</strain>
    </source>
</reference>
<comment type="caution">
    <text evidence="2">The sequence shown here is derived from an EMBL/GenBank/DDBJ whole genome shotgun (WGS) entry which is preliminary data.</text>
</comment>
<proteinExistence type="predicted"/>
<name>A0ABW7AN17_9ACTN</name>
<sequence length="93" mass="9768">MTITSSSAAGRLITSAAQRGRLDHRHRPSRPRLDEAHRIVMLLLEVVPSGSHLALTHATFDLGGAAAARANAQATPFGEPAEVSGYCGVGRKP</sequence>
<accession>A0ABW7AN17</accession>
<protein>
    <submittedName>
        <fullName evidence="2">Uncharacterized protein</fullName>
    </submittedName>
</protein>
<gene>
    <name evidence="2" type="ORF">ACFLIM_31880</name>
</gene>
<feature type="region of interest" description="Disordered" evidence="1">
    <location>
        <begin position="1"/>
        <end position="30"/>
    </location>
</feature>
<dbReference type="RefSeq" id="WP_393171798.1">
    <property type="nucleotide sequence ID" value="NZ_JBICRM010000023.1"/>
</dbReference>
<evidence type="ECO:0000313" key="2">
    <source>
        <dbReference type="EMBL" id="MFG1707816.1"/>
    </source>
</evidence>
<evidence type="ECO:0000256" key="1">
    <source>
        <dbReference type="SAM" id="MobiDB-lite"/>
    </source>
</evidence>
<keyword evidence="3" id="KW-1185">Reference proteome</keyword>
<dbReference type="Proteomes" id="UP001603978">
    <property type="component" value="Unassembled WGS sequence"/>
</dbReference>
<evidence type="ECO:0000313" key="3">
    <source>
        <dbReference type="Proteomes" id="UP001603978"/>
    </source>
</evidence>
<dbReference type="EMBL" id="JBICRM010000023">
    <property type="protein sequence ID" value="MFG1707816.1"/>
    <property type="molecule type" value="Genomic_DNA"/>
</dbReference>
<organism evidence="2 3">
    <name type="scientific">Nonomuraea marmarensis</name>
    <dbReference type="NCBI Taxonomy" id="3351344"/>
    <lineage>
        <taxon>Bacteria</taxon>
        <taxon>Bacillati</taxon>
        <taxon>Actinomycetota</taxon>
        <taxon>Actinomycetes</taxon>
        <taxon>Streptosporangiales</taxon>
        <taxon>Streptosporangiaceae</taxon>
        <taxon>Nonomuraea</taxon>
    </lineage>
</organism>